<dbReference type="Pfam" id="PF09346">
    <property type="entry name" value="SMI1_KNR4"/>
    <property type="match status" value="1"/>
</dbReference>
<protein>
    <submittedName>
        <fullName evidence="2">SMI1/KNR4 family protein</fullName>
    </submittedName>
</protein>
<reference evidence="2 3" key="1">
    <citation type="submission" date="2020-10" db="EMBL/GenBank/DDBJ databases">
        <title>Complete genome sequence of Cupriavidus basilensis CCUG 49340T.</title>
        <authorList>
            <person name="Salva-Serra F."/>
            <person name="Donoso R.A."/>
            <person name="Cho K.H."/>
            <person name="Yoo J.A."/>
            <person name="Lee K."/>
            <person name="Yoon S.-H."/>
            <person name="Perez-Pantoja D."/>
            <person name="Moore E.R.B."/>
        </authorList>
    </citation>
    <scope>NUCLEOTIDE SEQUENCE [LARGE SCALE GENOMIC DNA]</scope>
    <source>
        <strain evidence="3">CCUG 49340</strain>
    </source>
</reference>
<accession>A0A643FXC4</accession>
<feature type="domain" description="Knr4/Smi1-like" evidence="1">
    <location>
        <begin position="26"/>
        <end position="162"/>
    </location>
</feature>
<dbReference type="PANTHER" id="PTHR47432">
    <property type="entry name" value="CELL WALL ASSEMBLY REGULATOR SMI1"/>
    <property type="match status" value="1"/>
</dbReference>
<evidence type="ECO:0000313" key="3">
    <source>
        <dbReference type="Proteomes" id="UP000397656"/>
    </source>
</evidence>
<proteinExistence type="predicted"/>
<dbReference type="SUPFAM" id="SSF160631">
    <property type="entry name" value="SMI1/KNR4-like"/>
    <property type="match status" value="1"/>
</dbReference>
<dbReference type="AlphaFoldDB" id="A0A643FXC4"/>
<evidence type="ECO:0000313" key="2">
    <source>
        <dbReference type="EMBL" id="QOT76592.1"/>
    </source>
</evidence>
<dbReference type="PANTHER" id="PTHR47432:SF1">
    <property type="entry name" value="CELL WALL ASSEMBLY REGULATOR SMI1"/>
    <property type="match status" value="1"/>
</dbReference>
<dbReference type="InterPro" id="IPR037883">
    <property type="entry name" value="Knr4/Smi1-like_sf"/>
</dbReference>
<dbReference type="Proteomes" id="UP000397656">
    <property type="component" value="Chromosome 1"/>
</dbReference>
<dbReference type="Gene3D" id="3.40.1580.10">
    <property type="entry name" value="SMI1/KNR4-like"/>
    <property type="match status" value="1"/>
</dbReference>
<evidence type="ECO:0000259" key="1">
    <source>
        <dbReference type="SMART" id="SM00860"/>
    </source>
</evidence>
<dbReference type="SMART" id="SM00860">
    <property type="entry name" value="SMI1_KNR4"/>
    <property type="match status" value="1"/>
</dbReference>
<organism evidence="2 3">
    <name type="scientific">Cupriavidus basilensis</name>
    <dbReference type="NCBI Taxonomy" id="68895"/>
    <lineage>
        <taxon>Bacteria</taxon>
        <taxon>Pseudomonadati</taxon>
        <taxon>Pseudomonadota</taxon>
        <taxon>Betaproteobacteria</taxon>
        <taxon>Burkholderiales</taxon>
        <taxon>Burkholderiaceae</taxon>
        <taxon>Cupriavidus</taxon>
    </lineage>
</organism>
<dbReference type="InterPro" id="IPR018958">
    <property type="entry name" value="Knr4/Smi1-like_dom"/>
</dbReference>
<dbReference type="EMBL" id="CP062803">
    <property type="protein sequence ID" value="QOT76592.1"/>
    <property type="molecule type" value="Genomic_DNA"/>
</dbReference>
<dbReference type="RefSeq" id="WP_150985381.1">
    <property type="nucleotide sequence ID" value="NZ_CP062803.1"/>
</dbReference>
<dbReference type="GeneID" id="98399314"/>
<dbReference type="InterPro" id="IPR051873">
    <property type="entry name" value="KNR4/SMI1_regulator"/>
</dbReference>
<gene>
    <name evidence="2" type="ORF">F7R26_000290</name>
</gene>
<sequence>MNTQWQRLIARLTAHHPDRLAGLNPPASAERVADLERELGVSLPDDYVQCLLVHDGQDRHAEWLFDGTEFLSTTRVLREWKVWHALWASGEFAQMTARPDPGVKPLWWSPKWIPFTYNGVGDHLCLDLDPDTGGQYGQVIALWHDAPRRERIADSFGQWFSQLIARQQ</sequence>
<name>A0A643FXC4_9BURK</name>